<gene>
    <name evidence="4" type="ordered locus">CKR_0454</name>
</gene>
<dbReference type="GO" id="GO:0016020">
    <property type="term" value="C:membrane"/>
    <property type="evidence" value="ECO:0007669"/>
    <property type="project" value="UniProtKB-UniRule"/>
</dbReference>
<dbReference type="Proteomes" id="UP000007969">
    <property type="component" value="Chromosome"/>
</dbReference>
<dbReference type="SUPFAM" id="SSF103088">
    <property type="entry name" value="OmpA-like"/>
    <property type="match status" value="1"/>
</dbReference>
<dbReference type="PROSITE" id="PS51123">
    <property type="entry name" value="OMPA_2"/>
    <property type="match status" value="1"/>
</dbReference>
<evidence type="ECO:0000256" key="1">
    <source>
        <dbReference type="PROSITE-ProRule" id="PRU00473"/>
    </source>
</evidence>
<name>B9DZ30_CLOK1</name>
<evidence type="ECO:0000313" key="5">
    <source>
        <dbReference type="Proteomes" id="UP000007969"/>
    </source>
</evidence>
<feature type="transmembrane region" description="Helical" evidence="2">
    <location>
        <begin position="26"/>
        <end position="48"/>
    </location>
</feature>
<dbReference type="Gene3D" id="3.30.1330.60">
    <property type="entry name" value="OmpA-like domain"/>
    <property type="match status" value="1"/>
</dbReference>
<dbReference type="AlphaFoldDB" id="B9DZ30"/>
<keyword evidence="2" id="KW-0812">Transmembrane</keyword>
<evidence type="ECO:0000259" key="3">
    <source>
        <dbReference type="PROSITE" id="PS51123"/>
    </source>
</evidence>
<dbReference type="KEGG" id="ckr:CKR_0454"/>
<dbReference type="InterPro" id="IPR036737">
    <property type="entry name" value="OmpA-like_sf"/>
</dbReference>
<proteinExistence type="predicted"/>
<dbReference type="CDD" id="cd07185">
    <property type="entry name" value="OmpA_C-like"/>
    <property type="match status" value="1"/>
</dbReference>
<organism evidence="4 5">
    <name type="scientific">Clostridium kluyveri (strain NBRC 12016)</name>
    <dbReference type="NCBI Taxonomy" id="583346"/>
    <lineage>
        <taxon>Bacteria</taxon>
        <taxon>Bacillati</taxon>
        <taxon>Bacillota</taxon>
        <taxon>Clostridia</taxon>
        <taxon>Eubacteriales</taxon>
        <taxon>Clostridiaceae</taxon>
        <taxon>Clostridium</taxon>
    </lineage>
</organism>
<sequence length="248" mass="28708">MWYVGGADKMFGRYSRIIRTSRDNGNIWRIFTDLLSTILLFILLFFIYTNAVKHAELDLQQKQLKNLRLQVEKVIGVRQSIIEDIRKSFQNAGLDINIDKNTGDIVFSSDVLFEFNKADIRPEFKSNLDKFIPQYVNVLTSPKYISSVSEIVIEGHTDNIGDYNYNMDLSQKRANSIVNYILNNNFKNLDSYSKENLKNIITANGRSKSQLIKNSDGSVNQEKSRRVIFKFRLKDEESIKQIDSILSK</sequence>
<feature type="domain" description="OmpA-like" evidence="3">
    <location>
        <begin position="100"/>
        <end position="235"/>
    </location>
</feature>
<keyword evidence="1 2" id="KW-0472">Membrane</keyword>
<dbReference type="PANTHER" id="PTHR30329">
    <property type="entry name" value="STATOR ELEMENT OF FLAGELLAR MOTOR COMPLEX"/>
    <property type="match status" value="1"/>
</dbReference>
<dbReference type="HOGENOM" id="CLU_016890_2_2_9"/>
<dbReference type="EMBL" id="AP009049">
    <property type="protein sequence ID" value="BAH05505.1"/>
    <property type="molecule type" value="Genomic_DNA"/>
</dbReference>
<dbReference type="Pfam" id="PF00691">
    <property type="entry name" value="OmpA"/>
    <property type="match status" value="1"/>
</dbReference>
<evidence type="ECO:0000313" key="4">
    <source>
        <dbReference type="EMBL" id="BAH05505.1"/>
    </source>
</evidence>
<protein>
    <recommendedName>
        <fullName evidence="3">OmpA-like domain-containing protein</fullName>
    </recommendedName>
</protein>
<evidence type="ECO:0000256" key="2">
    <source>
        <dbReference type="SAM" id="Phobius"/>
    </source>
</evidence>
<dbReference type="InterPro" id="IPR006665">
    <property type="entry name" value="OmpA-like"/>
</dbReference>
<reference evidence="5" key="1">
    <citation type="submission" date="2005-09" db="EMBL/GenBank/DDBJ databases">
        <title>Complete genome sequence of Clostridium kluyveri and comparative genomics of Clostridia species.</title>
        <authorList>
            <person name="Inui M."/>
            <person name="Nonaka H."/>
            <person name="Shinoda Y."/>
            <person name="Ikenaga Y."/>
            <person name="Abe M."/>
            <person name="Naito K."/>
            <person name="Vertes A.A."/>
            <person name="Yukawa H."/>
        </authorList>
    </citation>
    <scope>NUCLEOTIDE SEQUENCE [LARGE SCALE GENOMIC DNA]</scope>
    <source>
        <strain evidence="5">NBRC 12016</strain>
    </source>
</reference>
<dbReference type="InterPro" id="IPR050330">
    <property type="entry name" value="Bact_OuterMem_StrucFunc"/>
</dbReference>
<dbReference type="PANTHER" id="PTHR30329:SF21">
    <property type="entry name" value="LIPOPROTEIN YIAD-RELATED"/>
    <property type="match status" value="1"/>
</dbReference>
<keyword evidence="2" id="KW-1133">Transmembrane helix</keyword>
<accession>B9DZ30</accession>